<evidence type="ECO:0008006" key="4">
    <source>
        <dbReference type="Google" id="ProtNLM"/>
    </source>
</evidence>
<name>A0A6L6IQ42_9ENTR</name>
<evidence type="ECO:0000313" key="2">
    <source>
        <dbReference type="EMBL" id="MTH47120.1"/>
    </source>
</evidence>
<evidence type="ECO:0000256" key="1">
    <source>
        <dbReference type="SAM" id="Phobius"/>
    </source>
</evidence>
<dbReference type="Proteomes" id="UP000477739">
    <property type="component" value="Unassembled WGS sequence"/>
</dbReference>
<dbReference type="AlphaFoldDB" id="A0A6L6IQ42"/>
<keyword evidence="1" id="KW-0472">Membrane</keyword>
<evidence type="ECO:0000313" key="3">
    <source>
        <dbReference type="Proteomes" id="UP000477739"/>
    </source>
</evidence>
<sequence>MPNRIAIVVILIVIMLIGSFLHYLHQPQFKCESQFTIAQQINQDRILSEGIISMSMTDKNLLIGIDGLVTHNNEKYIISRTLKAKYKKYDAGSHLYKLLYINIIRDDTDNINDKIANNLLFTEDTDNRIIFIKESEHGIILFGNHNFPQYGCRKK</sequence>
<gene>
    <name evidence="2" type="ORF">GJV78_12820</name>
</gene>
<protein>
    <recommendedName>
        <fullName evidence="4">FidL</fullName>
    </recommendedName>
</protein>
<accession>A0A6L6IQ42</accession>
<keyword evidence="3" id="KW-1185">Reference proteome</keyword>
<dbReference type="OrthoDB" id="6593193at2"/>
<dbReference type="EMBL" id="WMJZ01000016">
    <property type="protein sequence ID" value="MTH47120.1"/>
    <property type="molecule type" value="Genomic_DNA"/>
</dbReference>
<keyword evidence="1" id="KW-1133">Transmembrane helix</keyword>
<organism evidence="2 3">
    <name type="scientific">Intestinirhabdus alba</name>
    <dbReference type="NCBI Taxonomy" id="2899544"/>
    <lineage>
        <taxon>Bacteria</taxon>
        <taxon>Pseudomonadati</taxon>
        <taxon>Pseudomonadota</taxon>
        <taxon>Gammaproteobacteria</taxon>
        <taxon>Enterobacterales</taxon>
        <taxon>Enterobacteriaceae</taxon>
        <taxon>Intestinirhabdus</taxon>
    </lineage>
</organism>
<feature type="transmembrane region" description="Helical" evidence="1">
    <location>
        <begin position="6"/>
        <end position="24"/>
    </location>
</feature>
<keyword evidence="1" id="KW-0812">Transmembrane</keyword>
<dbReference type="RefSeq" id="WP_155108723.1">
    <property type="nucleotide sequence ID" value="NZ_WMJZ01000016.1"/>
</dbReference>
<proteinExistence type="predicted"/>
<comment type="caution">
    <text evidence="2">The sequence shown here is derived from an EMBL/GenBank/DDBJ whole genome shotgun (WGS) entry which is preliminary data.</text>
</comment>
<reference evidence="2 3" key="1">
    <citation type="submission" date="2019-11" db="EMBL/GenBank/DDBJ databases">
        <title>Escherichia alba sp. nov. isolated from the gut of plastic-eating superworms Zophobas atratus.</title>
        <authorList>
            <person name="Yang Y."/>
        </authorList>
    </citation>
    <scope>NUCLEOTIDE SEQUENCE [LARGE SCALE GENOMIC DNA]</scope>
    <source>
        <strain evidence="3">BIT-B35</strain>
    </source>
</reference>